<reference evidence="1 2" key="1">
    <citation type="submission" date="2018-02" db="EMBL/GenBank/DDBJ databases">
        <title>The genomes of Aspergillus section Nigri reveals drivers in fungal speciation.</title>
        <authorList>
            <consortium name="DOE Joint Genome Institute"/>
            <person name="Vesth T.C."/>
            <person name="Nybo J."/>
            <person name="Theobald S."/>
            <person name="Brandl J."/>
            <person name="Frisvad J.C."/>
            <person name="Nielsen K.F."/>
            <person name="Lyhne E.K."/>
            <person name="Kogle M.E."/>
            <person name="Kuo A."/>
            <person name="Riley R."/>
            <person name="Clum A."/>
            <person name="Nolan M."/>
            <person name="Lipzen A."/>
            <person name="Salamov A."/>
            <person name="Henrissat B."/>
            <person name="Wiebenga A."/>
            <person name="De vries R.P."/>
            <person name="Grigoriev I.V."/>
            <person name="Mortensen U.H."/>
            <person name="Andersen M.R."/>
            <person name="Baker S.E."/>
        </authorList>
    </citation>
    <scope>NUCLEOTIDE SEQUENCE [LARGE SCALE GENOMIC DNA]</scope>
    <source>
        <strain evidence="1 2">CBS 707.79</strain>
    </source>
</reference>
<sequence>MTPFPCKLFIKSSHDSVSSRALFIVDLSHYQYLYRIARVIGMQAVVKFTILDHSHIESDECEQELPDDPTSAVIEGSLVLKAPFSPSQANGHRRWRTYIRSILFGWNGSGIGQA</sequence>
<name>A0A319ET60_9EURO</name>
<organism evidence="1 2">
    <name type="scientific">Aspergillus ellipticus CBS 707.79</name>
    <dbReference type="NCBI Taxonomy" id="1448320"/>
    <lineage>
        <taxon>Eukaryota</taxon>
        <taxon>Fungi</taxon>
        <taxon>Dikarya</taxon>
        <taxon>Ascomycota</taxon>
        <taxon>Pezizomycotina</taxon>
        <taxon>Eurotiomycetes</taxon>
        <taxon>Eurotiomycetidae</taxon>
        <taxon>Eurotiales</taxon>
        <taxon>Aspergillaceae</taxon>
        <taxon>Aspergillus</taxon>
        <taxon>Aspergillus subgen. Circumdati</taxon>
    </lineage>
</organism>
<dbReference type="Proteomes" id="UP000247810">
    <property type="component" value="Unassembled WGS sequence"/>
</dbReference>
<proteinExistence type="predicted"/>
<gene>
    <name evidence="1" type="ORF">BO71DRAFT_238877</name>
</gene>
<dbReference type="OrthoDB" id="5362512at2759"/>
<evidence type="ECO:0000313" key="1">
    <source>
        <dbReference type="EMBL" id="PYH94202.1"/>
    </source>
</evidence>
<evidence type="ECO:0000313" key="2">
    <source>
        <dbReference type="Proteomes" id="UP000247810"/>
    </source>
</evidence>
<dbReference type="EMBL" id="KZ825876">
    <property type="protein sequence ID" value="PYH94202.1"/>
    <property type="molecule type" value="Genomic_DNA"/>
</dbReference>
<dbReference type="AlphaFoldDB" id="A0A319ET60"/>
<accession>A0A319ET60</accession>
<keyword evidence="2" id="KW-1185">Reference proteome</keyword>
<dbReference type="VEuPathDB" id="FungiDB:BO71DRAFT_238877"/>
<protein>
    <submittedName>
        <fullName evidence="1">Uncharacterized protein</fullName>
    </submittedName>
</protein>